<dbReference type="InterPro" id="IPR029058">
    <property type="entry name" value="AB_hydrolase_fold"/>
</dbReference>
<protein>
    <recommendedName>
        <fullName evidence="4">Epoxide hydrolase N-terminal domain-containing protein</fullName>
    </recommendedName>
</protein>
<dbReference type="eggNOG" id="KOG2565">
    <property type="taxonomic scope" value="Eukaryota"/>
</dbReference>
<comment type="caution">
    <text evidence="5">The sequence shown here is derived from an EMBL/GenBank/DDBJ whole genome shotgun (WGS) entry which is preliminary data.</text>
</comment>
<keyword evidence="3" id="KW-0378">Hydrolase</keyword>
<dbReference type="KEGG" id="tatv:25784400"/>
<keyword evidence="2" id="KW-0058">Aromatic hydrocarbons catabolism</keyword>
<comment type="similarity">
    <text evidence="1">Belongs to the peptidase S33 family.</text>
</comment>
<dbReference type="InterPro" id="IPR010497">
    <property type="entry name" value="Epoxide_hydro_N"/>
</dbReference>
<dbReference type="Gene3D" id="3.40.50.1820">
    <property type="entry name" value="alpha/beta hydrolase"/>
    <property type="match status" value="1"/>
</dbReference>
<evidence type="ECO:0000256" key="1">
    <source>
        <dbReference type="ARBA" id="ARBA00010088"/>
    </source>
</evidence>
<keyword evidence="6" id="KW-1185">Reference proteome</keyword>
<evidence type="ECO:0000313" key="5">
    <source>
        <dbReference type="EMBL" id="EHK40493.1"/>
    </source>
</evidence>
<dbReference type="OMA" id="WNIAQSH"/>
<evidence type="ECO:0000256" key="3">
    <source>
        <dbReference type="ARBA" id="ARBA00022801"/>
    </source>
</evidence>
<dbReference type="PANTHER" id="PTHR21661:SF35">
    <property type="entry name" value="EPOXIDE HYDROLASE"/>
    <property type="match status" value="1"/>
</dbReference>
<accession>G9PA22</accession>
<sequence>DGPPVQNATALKEYWTNSFNWNIAQSHLNEHPPQFTTTIDGVGNYSHSIPLHFVHRQSPRKDAIPLLFVHGYPGSFLKVDRVIDRYIDPPSNETAFHVVAPRLPGFGFSPAPEYPGLGLREAGQVFHNLMLQLGYNKYIVHGGDLGSHTVRYMAIDHTESVRALHTNLWHPVPNKNDVERFNAKNSTAEEAFPISVLATSRLSYLGQRQVFENQSLQ</sequence>
<dbReference type="GO" id="GO:0097176">
    <property type="term" value="P:epoxide metabolic process"/>
    <property type="evidence" value="ECO:0007669"/>
    <property type="project" value="TreeGrafter"/>
</dbReference>
<reference evidence="5 6" key="1">
    <citation type="journal article" date="2011" name="Genome Biol.">
        <title>Comparative genome sequence analysis underscores mycoparasitism as the ancestral life style of Trichoderma.</title>
        <authorList>
            <person name="Kubicek C.P."/>
            <person name="Herrera-Estrella A."/>
            <person name="Seidl-Seiboth V."/>
            <person name="Martinez D.A."/>
            <person name="Druzhinina I.S."/>
            <person name="Thon M."/>
            <person name="Zeilinger S."/>
            <person name="Casas-Flores S."/>
            <person name="Horwitz B.A."/>
            <person name="Mukherjee P.K."/>
            <person name="Mukherjee M."/>
            <person name="Kredics L."/>
            <person name="Alcaraz L.D."/>
            <person name="Aerts A."/>
            <person name="Antal Z."/>
            <person name="Atanasova L."/>
            <person name="Cervantes-Badillo M.G."/>
            <person name="Challacombe J."/>
            <person name="Chertkov O."/>
            <person name="McCluskey K."/>
            <person name="Coulpier F."/>
            <person name="Deshpande N."/>
            <person name="von Doehren H."/>
            <person name="Ebbole D.J."/>
            <person name="Esquivel-Naranjo E.U."/>
            <person name="Fekete E."/>
            <person name="Flipphi M."/>
            <person name="Glaser F."/>
            <person name="Gomez-Rodriguez E.Y."/>
            <person name="Gruber S."/>
            <person name="Han C."/>
            <person name="Henrissat B."/>
            <person name="Hermosa R."/>
            <person name="Hernandez-Onate M."/>
            <person name="Karaffa L."/>
            <person name="Kosti I."/>
            <person name="Le Crom S."/>
            <person name="Lindquist E."/>
            <person name="Lucas S."/>
            <person name="Luebeck M."/>
            <person name="Luebeck P.S."/>
            <person name="Margeot A."/>
            <person name="Metz B."/>
            <person name="Misra M."/>
            <person name="Nevalainen H."/>
            <person name="Omann M."/>
            <person name="Packer N."/>
            <person name="Perrone G."/>
            <person name="Uresti-Rivera E.E."/>
            <person name="Salamov A."/>
            <person name="Schmoll M."/>
            <person name="Seiboth B."/>
            <person name="Shapiro H."/>
            <person name="Sukno S."/>
            <person name="Tamayo-Ramos J.A."/>
            <person name="Tisch D."/>
            <person name="Wiest A."/>
            <person name="Wilkinson H.H."/>
            <person name="Zhang M."/>
            <person name="Coutinho P.M."/>
            <person name="Kenerley C.M."/>
            <person name="Monte E."/>
            <person name="Baker S.E."/>
            <person name="Grigoriev I.V."/>
        </authorList>
    </citation>
    <scope>NUCLEOTIDE SEQUENCE [LARGE SCALE GENOMIC DNA]</scope>
    <source>
        <strain evidence="6">ATCC 20476 / IMI 206040</strain>
    </source>
</reference>
<evidence type="ECO:0000259" key="4">
    <source>
        <dbReference type="Pfam" id="PF06441"/>
    </source>
</evidence>
<gene>
    <name evidence="5" type="ORF">TRIATDRAFT_41684</name>
</gene>
<dbReference type="PANTHER" id="PTHR21661">
    <property type="entry name" value="EPOXIDE HYDROLASE 1-RELATED"/>
    <property type="match status" value="1"/>
</dbReference>
<dbReference type="SUPFAM" id="SSF53474">
    <property type="entry name" value="alpha/beta-Hydrolases"/>
    <property type="match status" value="1"/>
</dbReference>
<feature type="non-terminal residue" evidence="5">
    <location>
        <position position="1"/>
    </location>
</feature>
<dbReference type="GO" id="GO:0004301">
    <property type="term" value="F:epoxide hydrolase activity"/>
    <property type="evidence" value="ECO:0007669"/>
    <property type="project" value="TreeGrafter"/>
</dbReference>
<dbReference type="OrthoDB" id="6431331at2759"/>
<evidence type="ECO:0000256" key="2">
    <source>
        <dbReference type="ARBA" id="ARBA00022797"/>
    </source>
</evidence>
<dbReference type="Pfam" id="PF06441">
    <property type="entry name" value="EHN"/>
    <property type="match status" value="1"/>
</dbReference>
<dbReference type="GeneID" id="25784400"/>
<dbReference type="AlphaFoldDB" id="G9PA22"/>
<dbReference type="EMBL" id="ABDG02000028">
    <property type="protein sequence ID" value="EHK40493.1"/>
    <property type="molecule type" value="Genomic_DNA"/>
</dbReference>
<dbReference type="HOGENOM" id="CLU_1274925_0_0_1"/>
<dbReference type="Proteomes" id="UP000005426">
    <property type="component" value="Unassembled WGS sequence"/>
</dbReference>
<dbReference type="STRING" id="452589.G9PA22"/>
<evidence type="ECO:0000313" key="6">
    <source>
        <dbReference type="Proteomes" id="UP000005426"/>
    </source>
</evidence>
<name>G9PA22_HYPAI</name>
<proteinExistence type="inferred from homology"/>
<organism evidence="5 6">
    <name type="scientific">Hypocrea atroviridis (strain ATCC 20476 / IMI 206040)</name>
    <name type="common">Trichoderma atroviride</name>
    <dbReference type="NCBI Taxonomy" id="452589"/>
    <lineage>
        <taxon>Eukaryota</taxon>
        <taxon>Fungi</taxon>
        <taxon>Dikarya</taxon>
        <taxon>Ascomycota</taxon>
        <taxon>Pezizomycotina</taxon>
        <taxon>Sordariomycetes</taxon>
        <taxon>Hypocreomycetidae</taxon>
        <taxon>Hypocreales</taxon>
        <taxon>Hypocreaceae</taxon>
        <taxon>Trichoderma</taxon>
    </lineage>
</organism>
<feature type="domain" description="Epoxide hydrolase N-terminal" evidence="4">
    <location>
        <begin position="2"/>
        <end position="78"/>
    </location>
</feature>